<evidence type="ECO:0000313" key="4">
    <source>
        <dbReference type="EMBL" id="SQJ00631.1"/>
    </source>
</evidence>
<dbReference type="GO" id="GO:0003677">
    <property type="term" value="F:DNA binding"/>
    <property type="evidence" value="ECO:0007669"/>
    <property type="project" value="UniProtKB-UniRule"/>
</dbReference>
<dbReference type="Pfam" id="PF00440">
    <property type="entry name" value="TetR_N"/>
    <property type="match status" value="1"/>
</dbReference>
<dbReference type="InterPro" id="IPR001647">
    <property type="entry name" value="HTH_TetR"/>
</dbReference>
<accession>A0AAX2J8N2</accession>
<keyword evidence="1 2" id="KW-0238">DNA-binding</keyword>
<dbReference type="PROSITE" id="PS50977">
    <property type="entry name" value="HTH_TETR_2"/>
    <property type="match status" value="1"/>
</dbReference>
<evidence type="ECO:0000256" key="2">
    <source>
        <dbReference type="PROSITE-ProRule" id="PRU00335"/>
    </source>
</evidence>
<dbReference type="Proteomes" id="UP000249008">
    <property type="component" value="Chromosome 1"/>
</dbReference>
<proteinExistence type="predicted"/>
<dbReference type="InterPro" id="IPR041483">
    <property type="entry name" value="TetR_C_34"/>
</dbReference>
<evidence type="ECO:0000313" key="5">
    <source>
        <dbReference type="Proteomes" id="UP000249008"/>
    </source>
</evidence>
<dbReference type="RefSeq" id="WP_005976602.1">
    <property type="nucleotide sequence ID" value="NZ_BAABXY010000001.1"/>
</dbReference>
<dbReference type="Gene3D" id="1.10.357.10">
    <property type="entry name" value="Tetracycline Repressor, domain 2"/>
    <property type="match status" value="1"/>
</dbReference>
<dbReference type="InterPro" id="IPR009057">
    <property type="entry name" value="Homeodomain-like_sf"/>
</dbReference>
<dbReference type="AlphaFoldDB" id="A0AAX2J8N2"/>
<dbReference type="EMBL" id="LS483487">
    <property type="protein sequence ID" value="SQJ00631.1"/>
    <property type="molecule type" value="Genomic_DNA"/>
</dbReference>
<evidence type="ECO:0000256" key="1">
    <source>
        <dbReference type="ARBA" id="ARBA00023125"/>
    </source>
</evidence>
<dbReference type="GeneID" id="78455503"/>
<sequence length="227" mass="26861">MDFERVKTEEQRKIRIQQIKDAATKLFDIHDFHEITLADIAKGTNFTRGNLYKYVSSKEEIFLLVMIDEFNKLLVELKIKINRDFSKKTDEFSEILAKEIEKQDRFLKLFSILYTNLEKNASEEKLIQFKEELNYCQIKFIKIIKTAFPSLEEVQIRKFLEILSCFIIGFYPLVSPNDIQKEALKKAKIGYYPPSFKKVLREQIISTLRNVIYHSGEKVSSIPYRLI</sequence>
<feature type="DNA-binding region" description="H-T-H motif" evidence="2">
    <location>
        <begin position="36"/>
        <end position="55"/>
    </location>
</feature>
<reference evidence="4 5" key="1">
    <citation type="submission" date="2018-06" db="EMBL/GenBank/DDBJ databases">
        <authorList>
            <consortium name="Pathogen Informatics"/>
            <person name="Doyle S."/>
        </authorList>
    </citation>
    <scope>NUCLEOTIDE SEQUENCE [LARGE SCALE GENOMIC DNA]</scope>
    <source>
        <strain evidence="4 5">NCTC12112</strain>
    </source>
</reference>
<gene>
    <name evidence="4" type="ORF">NCTC12112_00925</name>
</gene>
<organism evidence="4 5">
    <name type="scientific">Fusobacterium ulcerans</name>
    <dbReference type="NCBI Taxonomy" id="861"/>
    <lineage>
        <taxon>Bacteria</taxon>
        <taxon>Fusobacteriati</taxon>
        <taxon>Fusobacteriota</taxon>
        <taxon>Fusobacteriia</taxon>
        <taxon>Fusobacteriales</taxon>
        <taxon>Fusobacteriaceae</taxon>
        <taxon>Fusobacterium</taxon>
    </lineage>
</organism>
<dbReference type="Pfam" id="PF17929">
    <property type="entry name" value="TetR_C_34"/>
    <property type="match status" value="1"/>
</dbReference>
<evidence type="ECO:0000259" key="3">
    <source>
        <dbReference type="PROSITE" id="PS50977"/>
    </source>
</evidence>
<dbReference type="KEGG" id="ful:C4N20_11825"/>
<protein>
    <submittedName>
        <fullName evidence="4">DNA-binding transcriptional regulator EnvR</fullName>
    </submittedName>
</protein>
<dbReference type="SUPFAM" id="SSF46689">
    <property type="entry name" value="Homeodomain-like"/>
    <property type="match status" value="1"/>
</dbReference>
<name>A0AAX2J8N2_9FUSO</name>
<feature type="domain" description="HTH tetR-type" evidence="3">
    <location>
        <begin position="13"/>
        <end position="73"/>
    </location>
</feature>